<feature type="non-terminal residue" evidence="10">
    <location>
        <position position="1"/>
    </location>
</feature>
<evidence type="ECO:0000313" key="10">
    <source>
        <dbReference type="EMBL" id="KAH0925590.1"/>
    </source>
</evidence>
<dbReference type="CDD" id="cd00167">
    <property type="entry name" value="SANT"/>
    <property type="match status" value="2"/>
</dbReference>
<sequence>REKNLLCFLLDRRVSVFHKKMDGGGETRVTEAKVRGMKKGPWTTTEDAILTEYVRKHGEGNWNAVQKNSGLFRCGKSCRLRWANHLRPNLKKGSFSPDEEKMIIELHARLGNKWARMASQLPGRTDNEIKNYWNTRMKRRQRDGLPLYPQETQHQGINNDDEFEFNSFQFQNQDHGNHQNMFQYSSNTPSSSSSFSSSSSQPSKRLCVDPLISSNPGLNQIPESPMNFSMFSLYNNSLENDHSLENDNNQFLKYSSSSSNEFCNPNQLLELPSEISDTNNTNKKDIDAMSYSSLLMGDHETRPSCFPFGLDNAVLELPSSSKTPTHWFTSNTILDDGVPLDPPAGNSGLLDAVLEESQALSRRGNYNDFTVSSNDLGEDQDKRVKMDCANRLINHNPSHLSSFGTYPNFYKRYNEPTMEKAIVDDDDDILMSLLNNFPSTTLLPDDWYGTKDIQTGVSQSGNHQDNKRVELHKAPPSPNTVDPLASLGSCYWDNMPSIF</sequence>
<dbReference type="Proteomes" id="UP000824890">
    <property type="component" value="Unassembled WGS sequence"/>
</dbReference>
<accession>A0ABQ8D885</accession>
<reference evidence="10 11" key="1">
    <citation type="submission" date="2021-05" db="EMBL/GenBank/DDBJ databases">
        <title>Genome Assembly of Synthetic Allotetraploid Brassica napus Reveals Homoeologous Exchanges between Subgenomes.</title>
        <authorList>
            <person name="Davis J.T."/>
        </authorList>
    </citation>
    <scope>NUCLEOTIDE SEQUENCE [LARGE SCALE GENOMIC DNA]</scope>
    <source>
        <strain evidence="11">cv. Da-Ae</strain>
        <tissue evidence="10">Seedling</tissue>
    </source>
</reference>
<feature type="compositionally biased region" description="Low complexity" evidence="7">
    <location>
        <begin position="185"/>
        <end position="202"/>
    </location>
</feature>
<keyword evidence="3" id="KW-0805">Transcription regulation</keyword>
<dbReference type="PANTHER" id="PTHR47995:SF22">
    <property type="entry name" value="(RAPE) HYPOTHETICAL PROTEIN"/>
    <property type="match status" value="1"/>
</dbReference>
<dbReference type="SUPFAM" id="SSF46689">
    <property type="entry name" value="Homeodomain-like"/>
    <property type="match status" value="1"/>
</dbReference>
<protein>
    <submittedName>
        <fullName evidence="10">Uncharacterized protein</fullName>
    </submittedName>
</protein>
<keyword evidence="11" id="KW-1185">Reference proteome</keyword>
<feature type="domain" description="Myb-like" evidence="8">
    <location>
        <begin position="87"/>
        <end position="137"/>
    </location>
</feature>
<name>A0ABQ8D885_BRANA</name>
<organism evidence="10 11">
    <name type="scientific">Brassica napus</name>
    <name type="common">Rape</name>
    <dbReference type="NCBI Taxonomy" id="3708"/>
    <lineage>
        <taxon>Eukaryota</taxon>
        <taxon>Viridiplantae</taxon>
        <taxon>Streptophyta</taxon>
        <taxon>Embryophyta</taxon>
        <taxon>Tracheophyta</taxon>
        <taxon>Spermatophyta</taxon>
        <taxon>Magnoliopsida</taxon>
        <taxon>eudicotyledons</taxon>
        <taxon>Gunneridae</taxon>
        <taxon>Pentapetalae</taxon>
        <taxon>rosids</taxon>
        <taxon>malvids</taxon>
        <taxon>Brassicales</taxon>
        <taxon>Brassicaceae</taxon>
        <taxon>Brassiceae</taxon>
        <taxon>Brassica</taxon>
    </lineage>
</organism>
<evidence type="ECO:0000259" key="8">
    <source>
        <dbReference type="PROSITE" id="PS50090"/>
    </source>
</evidence>
<feature type="region of interest" description="Disordered" evidence="7">
    <location>
        <begin position="174"/>
        <end position="202"/>
    </location>
</feature>
<evidence type="ECO:0000259" key="9">
    <source>
        <dbReference type="PROSITE" id="PS51294"/>
    </source>
</evidence>
<dbReference type="Gene3D" id="1.10.10.60">
    <property type="entry name" value="Homeodomain-like"/>
    <property type="match status" value="2"/>
</dbReference>
<dbReference type="PROSITE" id="PS50090">
    <property type="entry name" value="MYB_LIKE"/>
    <property type="match status" value="2"/>
</dbReference>
<dbReference type="InterPro" id="IPR017930">
    <property type="entry name" value="Myb_dom"/>
</dbReference>
<dbReference type="PROSITE" id="PS51294">
    <property type="entry name" value="HTH_MYB"/>
    <property type="match status" value="2"/>
</dbReference>
<dbReference type="InterPro" id="IPR001005">
    <property type="entry name" value="SANT/Myb"/>
</dbReference>
<evidence type="ECO:0000313" key="11">
    <source>
        <dbReference type="Proteomes" id="UP000824890"/>
    </source>
</evidence>
<evidence type="ECO:0000256" key="4">
    <source>
        <dbReference type="ARBA" id="ARBA00023125"/>
    </source>
</evidence>
<evidence type="ECO:0000256" key="1">
    <source>
        <dbReference type="ARBA" id="ARBA00004123"/>
    </source>
</evidence>
<comment type="subcellular location">
    <subcellularLocation>
        <location evidence="1">Nucleus</location>
    </subcellularLocation>
</comment>
<feature type="domain" description="HTH myb-type" evidence="9">
    <location>
        <begin position="38"/>
        <end position="86"/>
    </location>
</feature>
<gene>
    <name evidence="10" type="ORF">HID58_017846</name>
</gene>
<keyword evidence="2" id="KW-0677">Repeat</keyword>
<dbReference type="PANTHER" id="PTHR47995">
    <property type="entry name" value="TRANSCRIPTION FACTOR MYB33-RELATED"/>
    <property type="match status" value="1"/>
</dbReference>
<feature type="domain" description="Myb-like" evidence="8">
    <location>
        <begin position="34"/>
        <end position="86"/>
    </location>
</feature>
<keyword evidence="4" id="KW-0238">DNA-binding</keyword>
<dbReference type="InterPro" id="IPR009057">
    <property type="entry name" value="Homeodomain-like_sf"/>
</dbReference>
<dbReference type="Pfam" id="PF00249">
    <property type="entry name" value="Myb_DNA-binding"/>
    <property type="match status" value="2"/>
</dbReference>
<keyword evidence="6" id="KW-0539">Nucleus</keyword>
<evidence type="ECO:0000256" key="6">
    <source>
        <dbReference type="ARBA" id="ARBA00023242"/>
    </source>
</evidence>
<evidence type="ECO:0000256" key="5">
    <source>
        <dbReference type="ARBA" id="ARBA00023163"/>
    </source>
</evidence>
<comment type="caution">
    <text evidence="10">The sequence shown here is derived from an EMBL/GenBank/DDBJ whole genome shotgun (WGS) entry which is preliminary data.</text>
</comment>
<proteinExistence type="predicted"/>
<evidence type="ECO:0000256" key="7">
    <source>
        <dbReference type="SAM" id="MobiDB-lite"/>
    </source>
</evidence>
<keyword evidence="5" id="KW-0804">Transcription</keyword>
<dbReference type="SMART" id="SM00717">
    <property type="entry name" value="SANT"/>
    <property type="match status" value="2"/>
</dbReference>
<evidence type="ECO:0000256" key="2">
    <source>
        <dbReference type="ARBA" id="ARBA00022737"/>
    </source>
</evidence>
<dbReference type="EMBL" id="JAGKQM010000005">
    <property type="protein sequence ID" value="KAH0925590.1"/>
    <property type="molecule type" value="Genomic_DNA"/>
</dbReference>
<feature type="domain" description="HTH myb-type" evidence="9">
    <location>
        <begin position="87"/>
        <end position="141"/>
    </location>
</feature>
<evidence type="ECO:0000256" key="3">
    <source>
        <dbReference type="ARBA" id="ARBA00023015"/>
    </source>
</evidence>